<feature type="region of interest" description="Disordered" evidence="1">
    <location>
        <begin position="40"/>
        <end position="60"/>
    </location>
</feature>
<name>A0A6A2YXR1_HIBSY</name>
<proteinExistence type="predicted"/>
<evidence type="ECO:0000256" key="1">
    <source>
        <dbReference type="SAM" id="MobiDB-lite"/>
    </source>
</evidence>
<protein>
    <submittedName>
        <fullName evidence="2">Uncharacterized protein</fullName>
    </submittedName>
</protein>
<dbReference type="AlphaFoldDB" id="A0A6A2YXR1"/>
<evidence type="ECO:0000313" key="3">
    <source>
        <dbReference type="Proteomes" id="UP000436088"/>
    </source>
</evidence>
<dbReference type="Proteomes" id="UP000436088">
    <property type="component" value="Unassembled WGS sequence"/>
</dbReference>
<sequence>MEQEVRIFREQRVIVIGEWIFGIGNKKDIGFPSLKVALASEREDEEGAKEDEEEDAPHLDFQGGDCAKLLATISCGGNISPSSSTSNSKSSSNSLFVLIVFARIGTLPGAD</sequence>
<keyword evidence="3" id="KW-1185">Reference proteome</keyword>
<reference evidence="2" key="1">
    <citation type="submission" date="2019-09" db="EMBL/GenBank/DDBJ databases">
        <title>Draft genome information of white flower Hibiscus syriacus.</title>
        <authorList>
            <person name="Kim Y.-M."/>
        </authorList>
    </citation>
    <scope>NUCLEOTIDE SEQUENCE [LARGE SCALE GENOMIC DNA]</scope>
    <source>
        <strain evidence="2">YM2019G1</strain>
    </source>
</reference>
<feature type="compositionally biased region" description="Acidic residues" evidence="1">
    <location>
        <begin position="42"/>
        <end position="55"/>
    </location>
</feature>
<comment type="caution">
    <text evidence="2">The sequence shown here is derived from an EMBL/GenBank/DDBJ whole genome shotgun (WGS) entry which is preliminary data.</text>
</comment>
<dbReference type="EMBL" id="VEPZ02001259">
    <property type="protein sequence ID" value="KAE8683732.1"/>
    <property type="molecule type" value="Genomic_DNA"/>
</dbReference>
<evidence type="ECO:0000313" key="2">
    <source>
        <dbReference type="EMBL" id="KAE8683732.1"/>
    </source>
</evidence>
<accession>A0A6A2YXR1</accession>
<organism evidence="2 3">
    <name type="scientific">Hibiscus syriacus</name>
    <name type="common">Rose of Sharon</name>
    <dbReference type="NCBI Taxonomy" id="106335"/>
    <lineage>
        <taxon>Eukaryota</taxon>
        <taxon>Viridiplantae</taxon>
        <taxon>Streptophyta</taxon>
        <taxon>Embryophyta</taxon>
        <taxon>Tracheophyta</taxon>
        <taxon>Spermatophyta</taxon>
        <taxon>Magnoliopsida</taxon>
        <taxon>eudicotyledons</taxon>
        <taxon>Gunneridae</taxon>
        <taxon>Pentapetalae</taxon>
        <taxon>rosids</taxon>
        <taxon>malvids</taxon>
        <taxon>Malvales</taxon>
        <taxon>Malvaceae</taxon>
        <taxon>Malvoideae</taxon>
        <taxon>Hibiscus</taxon>
    </lineage>
</organism>
<gene>
    <name evidence="2" type="ORF">F3Y22_tig00111191pilonHSYRG00183</name>
</gene>